<accession>A0A1M4TAJ4</accession>
<reference evidence="1 2" key="1">
    <citation type="submission" date="2016-11" db="EMBL/GenBank/DDBJ databases">
        <authorList>
            <person name="Jaros S."/>
            <person name="Januszkiewicz K."/>
            <person name="Wedrychowicz H."/>
        </authorList>
    </citation>
    <scope>NUCLEOTIDE SEQUENCE [LARGE SCALE GENOMIC DNA]</scope>
    <source>
        <strain evidence="1 2">DSM 26883</strain>
    </source>
</reference>
<name>A0A1M4TAJ4_9BACE</name>
<proteinExistence type="predicted"/>
<gene>
    <name evidence="1" type="ORF">SAMN05444349_10264</name>
</gene>
<evidence type="ECO:0000313" key="2">
    <source>
        <dbReference type="Proteomes" id="UP000184436"/>
    </source>
</evidence>
<sequence>MDKLTLIPIGGLANRIYAITSAIAYCQAHSIPLKIVWFKDWGMGADFHSLFKLSPTIKDVEIKDGKWYDYLMLDKPRRKNFWFPILWQMIAFDYRIYEKDIYRYKNPQDIFTDFEKGKFVYLVHLAKFYDVPDMLKAVEPNKQIKARIMERIKNFPDYTVGVHIRRTDNIASIQHSPLTFFIENMEKEIRLHPKVAFYVATDSEEDKARLKEQFKERIITSPYKADRSTSEGIIETITEMYALKSTQKIYGSYRSSYSILAADLSNIPLII</sequence>
<dbReference type="AlphaFoldDB" id="A0A1M4TAJ4"/>
<dbReference type="EMBL" id="FQVD01000002">
    <property type="protein sequence ID" value="SHE41539.1"/>
    <property type="molecule type" value="Genomic_DNA"/>
</dbReference>
<dbReference type="STRING" id="871325.SAMN05444349_10264"/>
<dbReference type="Proteomes" id="UP000184436">
    <property type="component" value="Unassembled WGS sequence"/>
</dbReference>
<keyword evidence="2" id="KW-1185">Reference proteome</keyword>
<evidence type="ECO:0000313" key="1">
    <source>
        <dbReference type="EMBL" id="SHE41539.1"/>
    </source>
</evidence>
<organism evidence="1 2">
    <name type="scientific">Bacteroides faecichinchillae</name>
    <dbReference type="NCBI Taxonomy" id="871325"/>
    <lineage>
        <taxon>Bacteria</taxon>
        <taxon>Pseudomonadati</taxon>
        <taxon>Bacteroidota</taxon>
        <taxon>Bacteroidia</taxon>
        <taxon>Bacteroidales</taxon>
        <taxon>Bacteroidaceae</taxon>
        <taxon>Bacteroides</taxon>
    </lineage>
</organism>
<dbReference type="Gene3D" id="3.40.50.11350">
    <property type="match status" value="1"/>
</dbReference>
<dbReference type="OrthoDB" id="1432594at2"/>
<dbReference type="RefSeq" id="WP_025076334.1">
    <property type="nucleotide sequence ID" value="NZ_FQVD01000002.1"/>
</dbReference>
<protein>
    <recommendedName>
        <fullName evidence="3">Glycosyl transferase family 11</fullName>
    </recommendedName>
</protein>
<evidence type="ECO:0008006" key="3">
    <source>
        <dbReference type="Google" id="ProtNLM"/>
    </source>
</evidence>